<dbReference type="Pfam" id="PF09720">
    <property type="entry name" value="Unstab_antitox"/>
    <property type="match status" value="1"/>
</dbReference>
<protein>
    <submittedName>
        <fullName evidence="1">Addiction module domain-containing protein, CHP02574</fullName>
    </submittedName>
</protein>
<sequence length="82" mass="9407">MSKSLLEQALRLKPHEKFAIIEGLLQSLDEPNKNLDEIWAIEAQKRLEAYRNGTLKGVPMEKIFENQIIGQTGKKSENRNKS</sequence>
<name>A0A975GI11_9BACT</name>
<evidence type="ECO:0000313" key="1">
    <source>
        <dbReference type="EMBL" id="QTA82125.1"/>
    </source>
</evidence>
<reference evidence="1" key="1">
    <citation type="journal article" date="2021" name="Microb. Physiol.">
        <title>Proteogenomic Insights into the Physiology of Marine, Sulfate-Reducing, Filamentous Desulfonema limicola and Desulfonema magnum.</title>
        <authorList>
            <person name="Schnaars V."/>
            <person name="Wohlbrand L."/>
            <person name="Scheve S."/>
            <person name="Hinrichs C."/>
            <person name="Reinhardt R."/>
            <person name="Rabus R."/>
        </authorList>
    </citation>
    <scope>NUCLEOTIDE SEQUENCE</scope>
    <source>
        <strain evidence="1">5ac10</strain>
    </source>
</reference>
<keyword evidence="2" id="KW-1185">Reference proteome</keyword>
<evidence type="ECO:0000313" key="2">
    <source>
        <dbReference type="Proteomes" id="UP000663720"/>
    </source>
</evidence>
<proteinExistence type="predicted"/>
<dbReference type="Proteomes" id="UP000663720">
    <property type="component" value="Chromosome"/>
</dbReference>
<accession>A0A975GI11</accession>
<organism evidence="1 2">
    <name type="scientific">Desulfonema limicola</name>
    <dbReference type="NCBI Taxonomy" id="45656"/>
    <lineage>
        <taxon>Bacteria</taxon>
        <taxon>Pseudomonadati</taxon>
        <taxon>Thermodesulfobacteriota</taxon>
        <taxon>Desulfobacteria</taxon>
        <taxon>Desulfobacterales</taxon>
        <taxon>Desulfococcaceae</taxon>
        <taxon>Desulfonema</taxon>
    </lineage>
</organism>
<dbReference type="KEGG" id="dli:dnl_44920"/>
<gene>
    <name evidence="1" type="ORF">dnl_44920</name>
</gene>
<dbReference type="RefSeq" id="WP_207688086.1">
    <property type="nucleotide sequence ID" value="NZ_CP061799.1"/>
</dbReference>
<dbReference type="NCBIfam" id="TIGR02574">
    <property type="entry name" value="stabl_TIGR02574"/>
    <property type="match status" value="1"/>
</dbReference>
<dbReference type="EMBL" id="CP061799">
    <property type="protein sequence ID" value="QTA82125.1"/>
    <property type="molecule type" value="Genomic_DNA"/>
</dbReference>
<dbReference type="InterPro" id="IPR013406">
    <property type="entry name" value="CHP02574_addiction_mod"/>
</dbReference>
<dbReference type="AlphaFoldDB" id="A0A975GI11"/>